<dbReference type="EMBL" id="CAJOBA010076332">
    <property type="protein sequence ID" value="CAF4419621.1"/>
    <property type="molecule type" value="Genomic_DNA"/>
</dbReference>
<evidence type="ECO:0000256" key="1">
    <source>
        <dbReference type="SAM" id="MobiDB-lite"/>
    </source>
</evidence>
<accession>A0A8S2VX59</accession>
<organism evidence="3 4">
    <name type="scientific">Didymodactylos carnosus</name>
    <dbReference type="NCBI Taxonomy" id="1234261"/>
    <lineage>
        <taxon>Eukaryota</taxon>
        <taxon>Metazoa</taxon>
        <taxon>Spiralia</taxon>
        <taxon>Gnathifera</taxon>
        <taxon>Rotifera</taxon>
        <taxon>Eurotatoria</taxon>
        <taxon>Bdelloidea</taxon>
        <taxon>Philodinida</taxon>
        <taxon>Philodinidae</taxon>
        <taxon>Didymodactylos</taxon>
    </lineage>
</organism>
<dbReference type="AlphaFoldDB" id="A0A8S2VX59"/>
<feature type="region of interest" description="Disordered" evidence="1">
    <location>
        <begin position="133"/>
        <end position="181"/>
    </location>
</feature>
<dbReference type="Proteomes" id="UP000682733">
    <property type="component" value="Unassembled WGS sequence"/>
</dbReference>
<name>A0A8S2VX59_9BILA</name>
<comment type="caution">
    <text evidence="3">The sequence shown here is derived from an EMBL/GenBank/DDBJ whole genome shotgun (WGS) entry which is preliminary data.</text>
</comment>
<protein>
    <submittedName>
        <fullName evidence="3">Uncharacterized protein</fullName>
    </submittedName>
</protein>
<reference evidence="3" key="1">
    <citation type="submission" date="2021-02" db="EMBL/GenBank/DDBJ databases">
        <authorList>
            <person name="Nowell W R."/>
        </authorList>
    </citation>
    <scope>NUCLEOTIDE SEQUENCE</scope>
</reference>
<dbReference type="Proteomes" id="UP000677228">
    <property type="component" value="Unassembled WGS sequence"/>
</dbReference>
<proteinExistence type="predicted"/>
<feature type="non-terminal residue" evidence="3">
    <location>
        <position position="1"/>
    </location>
</feature>
<sequence>LYELLEECAFDQVLRNYVKRELSEELFSNQQQTEIIDDFNKTVLDKENLADCSHHVVCWISMFKRLMIRVLMNSNISVDVPLQLYLERTELWTSNITEEDIQSIQLTERILLQHTYIILRTLKRKRDKALMNNIRQNDNETNPQTSREQMDEAKAWMPTTSAVPIEISETKKTKKKLRNKD</sequence>
<feature type="compositionally biased region" description="Basic residues" evidence="1">
    <location>
        <begin position="172"/>
        <end position="181"/>
    </location>
</feature>
<evidence type="ECO:0000313" key="4">
    <source>
        <dbReference type="Proteomes" id="UP000682733"/>
    </source>
</evidence>
<feature type="compositionally biased region" description="Polar residues" evidence="1">
    <location>
        <begin position="133"/>
        <end position="147"/>
    </location>
</feature>
<evidence type="ECO:0000313" key="2">
    <source>
        <dbReference type="EMBL" id="CAF1607672.1"/>
    </source>
</evidence>
<evidence type="ECO:0000313" key="3">
    <source>
        <dbReference type="EMBL" id="CAF4419621.1"/>
    </source>
</evidence>
<gene>
    <name evidence="2" type="ORF">OVA965_LOCUS42471</name>
    <name evidence="3" type="ORF">TMI583_LOCUS44395</name>
</gene>
<dbReference type="EMBL" id="CAJNOK010052239">
    <property type="protein sequence ID" value="CAF1607672.1"/>
    <property type="molecule type" value="Genomic_DNA"/>
</dbReference>